<dbReference type="GO" id="GO:0008270">
    <property type="term" value="F:zinc ion binding"/>
    <property type="evidence" value="ECO:0007669"/>
    <property type="project" value="UniProtKB-KW"/>
</dbReference>
<comment type="subcellular location">
    <subcellularLocation>
        <location evidence="1">Endoplasmic reticulum membrane</location>
        <topology evidence="1">Multi-pass membrane protein</topology>
    </subcellularLocation>
</comment>
<name>A0A4P9YQ75_ROZAC</name>
<feature type="region of interest" description="Disordered" evidence="2">
    <location>
        <begin position="85"/>
        <end position="123"/>
    </location>
</feature>
<keyword evidence="1" id="KW-0863">Zinc-finger</keyword>
<reference evidence="5" key="1">
    <citation type="journal article" date="2018" name="Nat. Microbiol.">
        <title>Leveraging single-cell genomics to expand the fungal tree of life.</title>
        <authorList>
            <person name="Ahrendt S.R."/>
            <person name="Quandt C.A."/>
            <person name="Ciobanu D."/>
            <person name="Clum A."/>
            <person name="Salamov A."/>
            <person name="Andreopoulos B."/>
            <person name="Cheng J.F."/>
            <person name="Woyke T."/>
            <person name="Pelin A."/>
            <person name="Henrissat B."/>
            <person name="Reynolds N.K."/>
            <person name="Benny G.L."/>
            <person name="Smith M.E."/>
            <person name="James T.Y."/>
            <person name="Grigoriev I.V."/>
        </authorList>
    </citation>
    <scope>NUCLEOTIDE SEQUENCE [LARGE SCALE GENOMIC DNA]</scope>
    <source>
        <strain evidence="5">CSF55</strain>
    </source>
</reference>
<dbReference type="EMBL" id="ML004920">
    <property type="protein sequence ID" value="RKP21927.1"/>
    <property type="molecule type" value="Genomic_DNA"/>
</dbReference>
<dbReference type="GO" id="GO:0098826">
    <property type="term" value="C:endoplasmic reticulum tubular network membrane"/>
    <property type="evidence" value="ECO:0007669"/>
    <property type="project" value="UniProtKB-UniRule"/>
</dbReference>
<feature type="non-terminal residue" evidence="4">
    <location>
        <position position="1"/>
    </location>
</feature>
<evidence type="ECO:0000313" key="4">
    <source>
        <dbReference type="EMBL" id="RKP21927.1"/>
    </source>
</evidence>
<keyword evidence="1" id="KW-0479">Metal-binding</keyword>
<dbReference type="PANTHER" id="PTHR22166:SF12">
    <property type="entry name" value="ENDOPLASMIC RETICULUM JUNCTION FORMATION PROTEIN LUNAPARK"/>
    <property type="match status" value="1"/>
</dbReference>
<dbReference type="GO" id="GO:1903373">
    <property type="term" value="P:positive regulation of endoplasmic reticulum tubular network organization"/>
    <property type="evidence" value="ECO:0007669"/>
    <property type="project" value="UniProtKB-UniRule"/>
</dbReference>
<feature type="compositionally biased region" description="Pro residues" evidence="2">
    <location>
        <begin position="102"/>
        <end position="118"/>
    </location>
</feature>
<dbReference type="InterPro" id="IPR019273">
    <property type="entry name" value="Lunapark_Znf"/>
</dbReference>
<keyword evidence="1" id="KW-0256">Endoplasmic reticulum</keyword>
<dbReference type="GO" id="GO:0071788">
    <property type="term" value="P:endoplasmic reticulum tubular network maintenance"/>
    <property type="evidence" value="ECO:0007669"/>
    <property type="project" value="UniProtKB-UniRule"/>
</dbReference>
<evidence type="ECO:0000259" key="3">
    <source>
        <dbReference type="Pfam" id="PF10058"/>
    </source>
</evidence>
<proteinExistence type="inferred from homology"/>
<keyword evidence="1" id="KW-0862">Zinc</keyword>
<evidence type="ECO:0000256" key="1">
    <source>
        <dbReference type="RuleBase" id="RU367073"/>
    </source>
</evidence>
<protein>
    <recommendedName>
        <fullName evidence="1">Endoplasmic reticulum junction formation protein lunapark</fullName>
    </recommendedName>
</protein>
<sequence length="199" mass="22867">LYFTRNFILYLYSRAISNQETELDALKSRQKLLLEELKKKTDYYATKTLIERFDVAAQDKKTKQMDEIKMSSKPLHQQIVSNQLRKRENDDDKKSDNLFAPSPVPVVPSPKTTQPPNPTWMDRLMDSIVGSDESDSQKFALICEKCFAHNGLANPHEFNVISNKVNTLPQNIFVQSVSISISQGEAGRLNFLKMRKLRT</sequence>
<dbReference type="Pfam" id="PF10058">
    <property type="entry name" value="Zn_ribbon_10"/>
    <property type="match status" value="1"/>
</dbReference>
<comment type="similarity">
    <text evidence="1">Belongs to the lunapark family.</text>
</comment>
<comment type="function">
    <text evidence="1">Plays a role in determining ER morphology.</text>
</comment>
<comment type="domain">
    <text evidence="1">The C4-type zinc finger motif is necessary both for its ER three-way tubular junction localization and formation.</text>
</comment>
<dbReference type="InterPro" id="IPR040115">
    <property type="entry name" value="Lnp"/>
</dbReference>
<dbReference type="AlphaFoldDB" id="A0A4P9YQ75"/>
<accession>A0A4P9YQ75</accession>
<dbReference type="PANTHER" id="PTHR22166">
    <property type="entry name" value="ENDOPLASMIC RETICULUM JUNCTION FORMATION PROTEIN LUNAPARK"/>
    <property type="match status" value="1"/>
</dbReference>
<feature type="compositionally biased region" description="Basic and acidic residues" evidence="2">
    <location>
        <begin position="85"/>
        <end position="96"/>
    </location>
</feature>
<dbReference type="Proteomes" id="UP000281549">
    <property type="component" value="Unassembled WGS sequence"/>
</dbReference>
<feature type="domain" description="Lunapark zinc ribbon" evidence="3">
    <location>
        <begin position="120"/>
        <end position="158"/>
    </location>
</feature>
<gene>
    <name evidence="4" type="ORF">ROZALSC1DRAFT_10793</name>
</gene>
<evidence type="ECO:0000313" key="5">
    <source>
        <dbReference type="Proteomes" id="UP000281549"/>
    </source>
</evidence>
<evidence type="ECO:0000256" key="2">
    <source>
        <dbReference type="SAM" id="MobiDB-lite"/>
    </source>
</evidence>
<organism evidence="4 5">
    <name type="scientific">Rozella allomycis (strain CSF55)</name>
    <dbReference type="NCBI Taxonomy" id="988480"/>
    <lineage>
        <taxon>Eukaryota</taxon>
        <taxon>Fungi</taxon>
        <taxon>Fungi incertae sedis</taxon>
        <taxon>Cryptomycota</taxon>
        <taxon>Cryptomycota incertae sedis</taxon>
        <taxon>Rozella</taxon>
    </lineage>
</organism>